<organism evidence="1 2">
    <name type="scientific">candidate division WOR-3 bacterium RBG_13_43_14</name>
    <dbReference type="NCBI Taxonomy" id="1802590"/>
    <lineage>
        <taxon>Bacteria</taxon>
        <taxon>Bacteria division WOR-3</taxon>
    </lineage>
</organism>
<evidence type="ECO:0000313" key="2">
    <source>
        <dbReference type="Proteomes" id="UP000177025"/>
    </source>
</evidence>
<reference evidence="1 2" key="1">
    <citation type="journal article" date="2016" name="Nat. Commun.">
        <title>Thousands of microbial genomes shed light on interconnected biogeochemical processes in an aquifer system.</title>
        <authorList>
            <person name="Anantharaman K."/>
            <person name="Brown C.T."/>
            <person name="Hug L.A."/>
            <person name="Sharon I."/>
            <person name="Castelle C.J."/>
            <person name="Probst A.J."/>
            <person name="Thomas B.C."/>
            <person name="Singh A."/>
            <person name="Wilkins M.J."/>
            <person name="Karaoz U."/>
            <person name="Brodie E.L."/>
            <person name="Williams K.H."/>
            <person name="Hubbard S.S."/>
            <person name="Banfield J.F."/>
        </authorList>
    </citation>
    <scope>NUCLEOTIDE SEQUENCE [LARGE SCALE GENOMIC DNA]</scope>
</reference>
<evidence type="ECO:0008006" key="3">
    <source>
        <dbReference type="Google" id="ProtNLM"/>
    </source>
</evidence>
<sequence>MFKKLLKKLAKYLSKYRIPYMIIGGQAVLYYGEPRLTKDIDVTLGITINEIALILKLVKATGLLLRIKDPVAFAKKTMVIPAFEKISGIGIDFIFSNSPYERQAIKKAKKVHIDKVKLNIAALEDVIIHKLIAGRPRDIEDIRSIILKNPKYDKRYIVKWLKKFDGLLNTNYTICFRSLIENL</sequence>
<proteinExistence type="predicted"/>
<dbReference type="Gene3D" id="3.30.460.40">
    <property type="match status" value="1"/>
</dbReference>
<comment type="caution">
    <text evidence="1">The sequence shown here is derived from an EMBL/GenBank/DDBJ whole genome shotgun (WGS) entry which is preliminary data.</text>
</comment>
<accession>A0A1F4UAR1</accession>
<dbReference type="Pfam" id="PF09970">
    <property type="entry name" value="DUF2204"/>
    <property type="match status" value="1"/>
</dbReference>
<dbReference type="AlphaFoldDB" id="A0A1F4UAR1"/>
<dbReference type="SUPFAM" id="SSF81301">
    <property type="entry name" value="Nucleotidyltransferase"/>
    <property type="match status" value="1"/>
</dbReference>
<gene>
    <name evidence="1" type="ORF">A2Y85_02100</name>
</gene>
<protein>
    <recommendedName>
        <fullName evidence="3">Nucleotidyl transferase AbiEii/AbiGii toxin family protein</fullName>
    </recommendedName>
</protein>
<dbReference type="InterPro" id="IPR018700">
    <property type="entry name" value="DUF2204"/>
</dbReference>
<dbReference type="InterPro" id="IPR043519">
    <property type="entry name" value="NT_sf"/>
</dbReference>
<evidence type="ECO:0000313" key="1">
    <source>
        <dbReference type="EMBL" id="OGC41363.1"/>
    </source>
</evidence>
<name>A0A1F4UAR1_UNCW3</name>
<dbReference type="Proteomes" id="UP000177025">
    <property type="component" value="Unassembled WGS sequence"/>
</dbReference>
<dbReference type="EMBL" id="MEUM01000109">
    <property type="protein sequence ID" value="OGC41363.1"/>
    <property type="molecule type" value="Genomic_DNA"/>
</dbReference>